<reference evidence="2" key="1">
    <citation type="submission" date="2020-08" db="EMBL/GenBank/DDBJ databases">
        <title>Multicomponent nature underlies the extraordinary mechanical properties of spider dragline silk.</title>
        <authorList>
            <person name="Kono N."/>
            <person name="Nakamura H."/>
            <person name="Mori M."/>
            <person name="Yoshida Y."/>
            <person name="Ohtoshi R."/>
            <person name="Malay A.D."/>
            <person name="Moran D.A.P."/>
            <person name="Tomita M."/>
            <person name="Numata K."/>
            <person name="Arakawa K."/>
        </authorList>
    </citation>
    <scope>NUCLEOTIDE SEQUENCE</scope>
</reference>
<keyword evidence="3" id="KW-1185">Reference proteome</keyword>
<proteinExistence type="predicted"/>
<feature type="compositionally biased region" description="Basic residues" evidence="1">
    <location>
        <begin position="94"/>
        <end position="104"/>
    </location>
</feature>
<gene>
    <name evidence="2" type="ORF">NPIL_668451</name>
</gene>
<evidence type="ECO:0000313" key="3">
    <source>
        <dbReference type="Proteomes" id="UP000887013"/>
    </source>
</evidence>
<dbReference type="AlphaFoldDB" id="A0A8X6TNR0"/>
<name>A0A8X6TNR0_NEPPI</name>
<comment type="caution">
    <text evidence="2">The sequence shown here is derived from an EMBL/GenBank/DDBJ whole genome shotgun (WGS) entry which is preliminary data.</text>
</comment>
<dbReference type="Proteomes" id="UP000887013">
    <property type="component" value="Unassembled WGS sequence"/>
</dbReference>
<feature type="region of interest" description="Disordered" evidence="1">
    <location>
        <begin position="94"/>
        <end position="131"/>
    </location>
</feature>
<dbReference type="EMBL" id="BMAW01062245">
    <property type="protein sequence ID" value="GFT35057.1"/>
    <property type="molecule type" value="Genomic_DNA"/>
</dbReference>
<evidence type="ECO:0000256" key="1">
    <source>
        <dbReference type="SAM" id="MobiDB-lite"/>
    </source>
</evidence>
<sequence>MAYLLKLKKDDMIEIARESGIEAQNTFTKLEIMNRIIKSESYEEEIVKAVMEGVLEEKREKMEECRQIREFELERMRLANITDRAECIVGRFRRPGGQKRKGSRGKMGFTADSVTFDGNRGVSGERTTREG</sequence>
<protein>
    <submittedName>
        <fullName evidence="2">Uncharacterized protein</fullName>
    </submittedName>
</protein>
<accession>A0A8X6TNR0</accession>
<organism evidence="2 3">
    <name type="scientific">Nephila pilipes</name>
    <name type="common">Giant wood spider</name>
    <name type="synonym">Nephila maculata</name>
    <dbReference type="NCBI Taxonomy" id="299642"/>
    <lineage>
        <taxon>Eukaryota</taxon>
        <taxon>Metazoa</taxon>
        <taxon>Ecdysozoa</taxon>
        <taxon>Arthropoda</taxon>
        <taxon>Chelicerata</taxon>
        <taxon>Arachnida</taxon>
        <taxon>Araneae</taxon>
        <taxon>Araneomorphae</taxon>
        <taxon>Entelegynae</taxon>
        <taxon>Araneoidea</taxon>
        <taxon>Nephilidae</taxon>
        <taxon>Nephila</taxon>
    </lineage>
</organism>
<evidence type="ECO:0000313" key="2">
    <source>
        <dbReference type="EMBL" id="GFT35057.1"/>
    </source>
</evidence>